<sequence>MFELEVPYAAPAWLEGSPLKQPSNGRVRLGQFPTPIHRWNLPRLPKGCEVYIKRDDLTGMQLSGNKVRKLEFLLAEAKAKGCDTIITIGGIQSNHCRATAVAARYVGLDTYLILRNSRAEVDKDPGLVGNLLVERLVGANIVQVTKEEYTRIGSVELCRQLEQRLKEEGRKPYVIPVGGSNALGSWGYLNFVQEVSEQMEQMSTNFTDLVMACGSGGTTAGIGLGCHLAGLQTKIHAYGVCDTPQYFYEYCQELLDHMGGSRDALQGTGAEDLFEAIQAKGSGYAISTKEELACVKEVAERTGIVLDPVYSGKALHRFLLDLASKPAEWENKRVLFLHTGGLLGMYDKSDQLLSIMDPAKASRMNLK</sequence>
<dbReference type="EMBL" id="CP031043">
    <property type="protein sequence ID" value="QDZ23486.1"/>
    <property type="molecule type" value="Genomic_DNA"/>
</dbReference>
<dbReference type="Proteomes" id="UP000316726">
    <property type="component" value="Chromosome 10"/>
</dbReference>
<dbReference type="InterPro" id="IPR036052">
    <property type="entry name" value="TrpB-like_PALP_sf"/>
</dbReference>
<dbReference type="Pfam" id="PF00291">
    <property type="entry name" value="PALP"/>
    <property type="match status" value="1"/>
</dbReference>
<dbReference type="InterPro" id="IPR005966">
    <property type="entry name" value="D-Cys_desShydrase"/>
</dbReference>
<name>A0A5B8MT60_9CHLO</name>
<dbReference type="PANTHER" id="PTHR43780">
    <property type="entry name" value="1-AMINOCYCLOPROPANE-1-CARBOXYLATE DEAMINASE-RELATED"/>
    <property type="match status" value="1"/>
</dbReference>
<comment type="cofactor">
    <cofactor evidence="1">
        <name>pyridoxal 5'-phosphate</name>
        <dbReference type="ChEBI" id="CHEBI:597326"/>
    </cofactor>
</comment>
<feature type="modified residue" description="N6-(pyridoxal phosphate)lysine" evidence="5">
    <location>
        <position position="66"/>
    </location>
</feature>
<feature type="domain" description="Tryptophan synthase beta chain-like PALP" evidence="6">
    <location>
        <begin position="28"/>
        <end position="340"/>
    </location>
</feature>
<dbReference type="PANTHER" id="PTHR43780:SF2">
    <property type="entry name" value="1-AMINOCYCLOPROPANE-1-CARBOXYLATE DEAMINASE-RELATED"/>
    <property type="match status" value="1"/>
</dbReference>
<evidence type="ECO:0000259" key="6">
    <source>
        <dbReference type="Pfam" id="PF00291"/>
    </source>
</evidence>
<dbReference type="AlphaFoldDB" id="A0A5B8MT60"/>
<dbReference type="Gene3D" id="3.40.50.1100">
    <property type="match status" value="2"/>
</dbReference>
<protein>
    <submittedName>
        <fullName evidence="7">D-cysteine desulfhydrase</fullName>
    </submittedName>
</protein>
<dbReference type="InterPro" id="IPR027278">
    <property type="entry name" value="ACCD_DCysDesulf"/>
</dbReference>
<dbReference type="FunFam" id="3.40.50.1100:FF:000042">
    <property type="entry name" value="Bifunctional D-cysteine desulfhydrase/1-aminocyclopropane-1-carboxylate deaminase mitochondrial"/>
    <property type="match status" value="1"/>
</dbReference>
<keyword evidence="3 5" id="KW-0663">Pyridoxal phosphate</keyword>
<evidence type="ECO:0000256" key="2">
    <source>
        <dbReference type="ARBA" id="ARBA00008639"/>
    </source>
</evidence>
<dbReference type="InterPro" id="IPR001926">
    <property type="entry name" value="TrpB-like_PALP"/>
</dbReference>
<evidence type="ECO:0000256" key="3">
    <source>
        <dbReference type="ARBA" id="ARBA00022898"/>
    </source>
</evidence>
<feature type="active site" description="Nucleophile" evidence="4">
    <location>
        <position position="93"/>
    </location>
</feature>
<dbReference type="SUPFAM" id="SSF53686">
    <property type="entry name" value="Tryptophan synthase beta subunit-like PLP-dependent enzymes"/>
    <property type="match status" value="1"/>
</dbReference>
<evidence type="ECO:0000256" key="5">
    <source>
        <dbReference type="PIRSR" id="PIRSR006278-2"/>
    </source>
</evidence>
<gene>
    <name evidence="7" type="ORF">A3770_10p60040</name>
</gene>
<comment type="similarity">
    <text evidence="2">Belongs to the ACC deaminase/D-cysteine desulfhydrase family.</text>
</comment>
<reference evidence="7 8" key="1">
    <citation type="submission" date="2018-07" db="EMBL/GenBank/DDBJ databases">
        <title>The complete nuclear genome of the prasinophyte Chloropicon primus (CCMP1205).</title>
        <authorList>
            <person name="Pombert J.-F."/>
            <person name="Otis C."/>
            <person name="Turmel M."/>
            <person name="Lemieux C."/>
        </authorList>
    </citation>
    <scope>NUCLEOTIDE SEQUENCE [LARGE SCALE GENOMIC DNA]</scope>
    <source>
        <strain evidence="7 8">CCMP1205</strain>
    </source>
</reference>
<dbReference type="NCBIfam" id="TIGR01275">
    <property type="entry name" value="ACC_deam_rel"/>
    <property type="match status" value="1"/>
</dbReference>
<proteinExistence type="inferred from homology"/>
<dbReference type="OrthoDB" id="10266364at2759"/>
<accession>A0A5B8MT60</accession>
<evidence type="ECO:0000256" key="1">
    <source>
        <dbReference type="ARBA" id="ARBA00001933"/>
    </source>
</evidence>
<keyword evidence="8" id="KW-1185">Reference proteome</keyword>
<evidence type="ECO:0000313" key="8">
    <source>
        <dbReference type="Proteomes" id="UP000316726"/>
    </source>
</evidence>
<dbReference type="PIRSF" id="PIRSF006278">
    <property type="entry name" value="ACCD_DCysDesulf"/>
    <property type="match status" value="1"/>
</dbReference>
<evidence type="ECO:0000313" key="7">
    <source>
        <dbReference type="EMBL" id="QDZ23486.1"/>
    </source>
</evidence>
<dbReference type="STRING" id="1764295.A0A5B8MT60"/>
<organism evidence="7 8">
    <name type="scientific">Chloropicon primus</name>
    <dbReference type="NCBI Taxonomy" id="1764295"/>
    <lineage>
        <taxon>Eukaryota</taxon>
        <taxon>Viridiplantae</taxon>
        <taxon>Chlorophyta</taxon>
        <taxon>Chloropicophyceae</taxon>
        <taxon>Chloropicales</taxon>
        <taxon>Chloropicaceae</taxon>
        <taxon>Chloropicon</taxon>
    </lineage>
</organism>
<dbReference type="GO" id="GO:0019148">
    <property type="term" value="F:D-cysteine desulfhydrase activity"/>
    <property type="evidence" value="ECO:0007669"/>
    <property type="project" value="TreeGrafter"/>
</dbReference>
<evidence type="ECO:0000256" key="4">
    <source>
        <dbReference type="PIRSR" id="PIRSR006278-1"/>
    </source>
</evidence>